<dbReference type="RefSeq" id="XP_008026908.1">
    <property type="nucleotide sequence ID" value="XM_008028717.1"/>
</dbReference>
<evidence type="ECO:0000313" key="2">
    <source>
        <dbReference type="Proteomes" id="UP000016935"/>
    </source>
</evidence>
<organism evidence="1 2">
    <name type="scientific">Exserohilum turcicum (strain 28A)</name>
    <name type="common">Northern leaf blight fungus</name>
    <name type="synonym">Setosphaeria turcica</name>
    <dbReference type="NCBI Taxonomy" id="671987"/>
    <lineage>
        <taxon>Eukaryota</taxon>
        <taxon>Fungi</taxon>
        <taxon>Dikarya</taxon>
        <taxon>Ascomycota</taxon>
        <taxon>Pezizomycotina</taxon>
        <taxon>Dothideomycetes</taxon>
        <taxon>Pleosporomycetidae</taxon>
        <taxon>Pleosporales</taxon>
        <taxon>Pleosporineae</taxon>
        <taxon>Pleosporaceae</taxon>
        <taxon>Exserohilum</taxon>
    </lineage>
</organism>
<reference evidence="1 2" key="1">
    <citation type="journal article" date="2012" name="PLoS Pathog.">
        <title>Diverse lifestyles and strategies of plant pathogenesis encoded in the genomes of eighteen Dothideomycetes fungi.</title>
        <authorList>
            <person name="Ohm R.A."/>
            <person name="Feau N."/>
            <person name="Henrissat B."/>
            <person name="Schoch C.L."/>
            <person name="Horwitz B.A."/>
            <person name="Barry K.W."/>
            <person name="Condon B.J."/>
            <person name="Copeland A.C."/>
            <person name="Dhillon B."/>
            <person name="Glaser F."/>
            <person name="Hesse C.N."/>
            <person name="Kosti I."/>
            <person name="LaButti K."/>
            <person name="Lindquist E.A."/>
            <person name="Lucas S."/>
            <person name="Salamov A.A."/>
            <person name="Bradshaw R.E."/>
            <person name="Ciuffetti L."/>
            <person name="Hamelin R.C."/>
            <person name="Kema G.H.J."/>
            <person name="Lawrence C."/>
            <person name="Scott J.A."/>
            <person name="Spatafora J.W."/>
            <person name="Turgeon B.G."/>
            <person name="de Wit P.J.G.M."/>
            <person name="Zhong S."/>
            <person name="Goodwin S.B."/>
            <person name="Grigoriev I.V."/>
        </authorList>
    </citation>
    <scope>NUCLEOTIDE SEQUENCE [LARGE SCALE GENOMIC DNA]</scope>
    <source>
        <strain evidence="2">28A</strain>
    </source>
</reference>
<name>R0IJE6_EXST2</name>
<evidence type="ECO:0000313" key="1">
    <source>
        <dbReference type="EMBL" id="EOA85041.1"/>
    </source>
</evidence>
<dbReference type="STRING" id="671987.R0IJE6"/>
<keyword evidence="2" id="KW-1185">Reference proteome</keyword>
<dbReference type="EMBL" id="KB908703">
    <property type="protein sequence ID" value="EOA85041.1"/>
    <property type="molecule type" value="Genomic_DNA"/>
</dbReference>
<dbReference type="OrthoDB" id="288942at2759"/>
<dbReference type="AlphaFoldDB" id="R0IJE6"/>
<proteinExistence type="predicted"/>
<protein>
    <submittedName>
        <fullName evidence="1">Uncharacterized protein</fullName>
    </submittedName>
</protein>
<accession>R0IJE6</accession>
<gene>
    <name evidence="1" type="ORF">SETTUDRAFT_20560</name>
</gene>
<sequence>MTASTSHPQPQCALFSKLPAELRFQIYQLVLSQRADLTQPVDQYALYPMYWPGHTHHTHIDTRLLRTCRLVYCEAHAIPMRSYTHHVGNSMRPWLPHGAIKWLYHMSTQQGAHPYHLHSRFMDLQPCNFWRFLQPHLCWRRITWTVHVPFERDFPDMQEHSCFMGFLAQLVLPATCHEVNLELELKVQSMPSVTQLFDECRTLKLKRADGTALEVDQASSVRYTWKKVRLVQSESGSGSSTPTLDIGTRFHSQRLCWRDDIPRKVCTSYDFLDCLSIRAGPGEIDEIQPLL</sequence>
<dbReference type="GeneID" id="19402335"/>
<dbReference type="HOGENOM" id="CLU_957003_0_0_1"/>
<reference evidence="1 2" key="2">
    <citation type="journal article" date="2013" name="PLoS Genet.">
        <title>Comparative genome structure, secondary metabolite, and effector coding capacity across Cochliobolus pathogens.</title>
        <authorList>
            <person name="Condon B.J."/>
            <person name="Leng Y."/>
            <person name="Wu D."/>
            <person name="Bushley K.E."/>
            <person name="Ohm R.A."/>
            <person name="Otillar R."/>
            <person name="Martin J."/>
            <person name="Schackwitz W."/>
            <person name="Grimwood J."/>
            <person name="MohdZainudin N."/>
            <person name="Xue C."/>
            <person name="Wang R."/>
            <person name="Manning V.A."/>
            <person name="Dhillon B."/>
            <person name="Tu Z.J."/>
            <person name="Steffenson B.J."/>
            <person name="Salamov A."/>
            <person name="Sun H."/>
            <person name="Lowry S."/>
            <person name="LaButti K."/>
            <person name="Han J."/>
            <person name="Copeland A."/>
            <person name="Lindquist E."/>
            <person name="Barry K."/>
            <person name="Schmutz J."/>
            <person name="Baker S.E."/>
            <person name="Ciuffetti L.M."/>
            <person name="Grigoriev I.V."/>
            <person name="Zhong S."/>
            <person name="Turgeon B.G."/>
        </authorList>
    </citation>
    <scope>NUCLEOTIDE SEQUENCE [LARGE SCALE GENOMIC DNA]</scope>
    <source>
        <strain evidence="2">28A</strain>
    </source>
</reference>
<dbReference type="Proteomes" id="UP000016935">
    <property type="component" value="Unassembled WGS sequence"/>
</dbReference>